<evidence type="ECO:0000313" key="1">
    <source>
        <dbReference type="EMBL" id="EXF81704.1"/>
    </source>
</evidence>
<comment type="caution">
    <text evidence="1">The sequence shown here is derived from an EMBL/GenBank/DDBJ whole genome shotgun (WGS) entry which is preliminary data.</text>
</comment>
<keyword evidence="2" id="KW-1185">Reference proteome</keyword>
<gene>
    <name evidence="1" type="ORF">CFIO01_11920</name>
</gene>
<dbReference type="EMBL" id="JARH01000358">
    <property type="protein sequence ID" value="EXF81704.1"/>
    <property type="molecule type" value="Genomic_DNA"/>
</dbReference>
<dbReference type="Proteomes" id="UP000020467">
    <property type="component" value="Unassembled WGS sequence"/>
</dbReference>
<accession>A0A010RUD6</accession>
<reference evidence="1 2" key="1">
    <citation type="submission" date="2014-02" db="EMBL/GenBank/DDBJ databases">
        <title>The genome sequence of Colletotrichum fioriniae PJ7.</title>
        <authorList>
            <person name="Baroncelli R."/>
            <person name="Thon M.R."/>
        </authorList>
    </citation>
    <scope>NUCLEOTIDE SEQUENCE [LARGE SCALE GENOMIC DNA]</scope>
    <source>
        <strain evidence="1 2">PJ7</strain>
    </source>
</reference>
<proteinExistence type="predicted"/>
<sequence>MCLRRGMSSESCFTSQVAIMRDSCATTQLAAPQCHVETLTPTFPHAWYKMMERPTTAANLPRRSLLVEKPARRYITQTGRLHYVNCLLFVLLDVGVGPPTLLPSDPTLPSVRDVAGLRLVVNESLGSLRFIATPCNRYKANLMSCIATTVFPNRYTRNDGDASMLHRKKRSACLSK</sequence>
<protein>
    <submittedName>
        <fullName evidence="1">Uncharacterized protein</fullName>
    </submittedName>
</protein>
<name>A0A010RUD6_9PEZI</name>
<dbReference type="HOGENOM" id="CLU_1525017_0_0_1"/>
<dbReference type="AlphaFoldDB" id="A0A010RUD6"/>
<organism evidence="1 2">
    <name type="scientific">Colletotrichum fioriniae PJ7</name>
    <dbReference type="NCBI Taxonomy" id="1445577"/>
    <lineage>
        <taxon>Eukaryota</taxon>
        <taxon>Fungi</taxon>
        <taxon>Dikarya</taxon>
        <taxon>Ascomycota</taxon>
        <taxon>Pezizomycotina</taxon>
        <taxon>Sordariomycetes</taxon>
        <taxon>Hypocreomycetidae</taxon>
        <taxon>Glomerellales</taxon>
        <taxon>Glomerellaceae</taxon>
        <taxon>Colletotrichum</taxon>
        <taxon>Colletotrichum acutatum species complex</taxon>
    </lineage>
</organism>
<evidence type="ECO:0000313" key="2">
    <source>
        <dbReference type="Proteomes" id="UP000020467"/>
    </source>
</evidence>
<dbReference type="KEGG" id="cfj:CFIO01_11920"/>